<dbReference type="KEGG" id="aht:ANTHELSMS3_03085"/>
<evidence type="ECO:0000313" key="2">
    <source>
        <dbReference type="EMBL" id="ASP21737.1"/>
    </source>
</evidence>
<feature type="transmembrane region" description="Helical" evidence="1">
    <location>
        <begin position="43"/>
        <end position="64"/>
    </location>
</feature>
<accession>A0A222E6A3</accession>
<dbReference type="RefSeq" id="WP_157733525.1">
    <property type="nucleotide sequence ID" value="NZ_CP022540.1"/>
</dbReference>
<evidence type="ECO:0000313" key="3">
    <source>
        <dbReference type="Proteomes" id="UP000203589"/>
    </source>
</evidence>
<sequence>MQAVLGRVLRALQNLAAAVLTAAFCFVPAWYAHIAITVQLAPVWVYGAVAGLVLVGAGVTLSFLEKAWNGRKPLGE</sequence>
<keyword evidence="1" id="KW-0812">Transmembrane</keyword>
<protein>
    <submittedName>
        <fullName evidence="2">Uncharacterized protein</fullName>
    </submittedName>
</protein>
<keyword evidence="1" id="KW-1133">Transmembrane helix</keyword>
<reference evidence="2 3" key="1">
    <citation type="submission" date="2017-07" db="EMBL/GenBank/DDBJ databases">
        <title>Genome Sequence of Antarctobacter heliothermus Strain SMS3 Isolated from a culture of the Diatom Skeletonema marinoi.</title>
        <authorList>
            <person name="Topel M."/>
            <person name="Pinder M.I.M."/>
            <person name="Johansson O.N."/>
            <person name="Kourtchenko O."/>
            <person name="Godhe A."/>
            <person name="Clarke A.K."/>
        </authorList>
    </citation>
    <scope>NUCLEOTIDE SEQUENCE [LARGE SCALE GENOMIC DNA]</scope>
    <source>
        <strain evidence="2 3">SMS3</strain>
    </source>
</reference>
<keyword evidence="3" id="KW-1185">Reference proteome</keyword>
<proteinExistence type="predicted"/>
<dbReference type="Proteomes" id="UP000203589">
    <property type="component" value="Chromosome"/>
</dbReference>
<feature type="transmembrane region" description="Helical" evidence="1">
    <location>
        <begin position="12"/>
        <end position="31"/>
    </location>
</feature>
<name>A0A222E6A3_9RHOB</name>
<dbReference type="AlphaFoldDB" id="A0A222E6A3"/>
<evidence type="ECO:0000256" key="1">
    <source>
        <dbReference type="SAM" id="Phobius"/>
    </source>
</evidence>
<gene>
    <name evidence="2" type="ORF">ANTHELSMS3_03085</name>
</gene>
<organism evidence="2 3">
    <name type="scientific">Antarctobacter heliothermus</name>
    <dbReference type="NCBI Taxonomy" id="74033"/>
    <lineage>
        <taxon>Bacteria</taxon>
        <taxon>Pseudomonadati</taxon>
        <taxon>Pseudomonadota</taxon>
        <taxon>Alphaproteobacteria</taxon>
        <taxon>Rhodobacterales</taxon>
        <taxon>Roseobacteraceae</taxon>
        <taxon>Antarctobacter</taxon>
    </lineage>
</organism>
<keyword evidence="1" id="KW-0472">Membrane</keyword>
<dbReference type="EMBL" id="CP022540">
    <property type="protein sequence ID" value="ASP21737.1"/>
    <property type="molecule type" value="Genomic_DNA"/>
</dbReference>
<dbReference type="OrthoDB" id="7868397at2"/>